<accession>A0A540M497</accession>
<dbReference type="EMBL" id="VIEB01000364">
    <property type="protein sequence ID" value="TQD93573.1"/>
    <property type="molecule type" value="Genomic_DNA"/>
</dbReference>
<organism evidence="2 3">
    <name type="scientific">Malus baccata</name>
    <name type="common">Siberian crab apple</name>
    <name type="synonym">Pyrus baccata</name>
    <dbReference type="NCBI Taxonomy" id="106549"/>
    <lineage>
        <taxon>Eukaryota</taxon>
        <taxon>Viridiplantae</taxon>
        <taxon>Streptophyta</taxon>
        <taxon>Embryophyta</taxon>
        <taxon>Tracheophyta</taxon>
        <taxon>Spermatophyta</taxon>
        <taxon>Magnoliopsida</taxon>
        <taxon>eudicotyledons</taxon>
        <taxon>Gunneridae</taxon>
        <taxon>Pentapetalae</taxon>
        <taxon>rosids</taxon>
        <taxon>fabids</taxon>
        <taxon>Rosales</taxon>
        <taxon>Rosaceae</taxon>
        <taxon>Amygdaloideae</taxon>
        <taxon>Maleae</taxon>
        <taxon>Malus</taxon>
    </lineage>
</organism>
<gene>
    <name evidence="2" type="ORF">C1H46_020844</name>
</gene>
<comment type="caution">
    <text evidence="2">The sequence shown here is derived from an EMBL/GenBank/DDBJ whole genome shotgun (WGS) entry which is preliminary data.</text>
</comment>
<feature type="region of interest" description="Disordered" evidence="1">
    <location>
        <begin position="1"/>
        <end position="27"/>
    </location>
</feature>
<proteinExistence type="predicted"/>
<evidence type="ECO:0000256" key="1">
    <source>
        <dbReference type="SAM" id="MobiDB-lite"/>
    </source>
</evidence>
<dbReference type="AlphaFoldDB" id="A0A540M497"/>
<keyword evidence="3" id="KW-1185">Reference proteome</keyword>
<protein>
    <submittedName>
        <fullName evidence="2">Uncharacterized protein</fullName>
    </submittedName>
</protein>
<name>A0A540M497_MALBA</name>
<reference evidence="2 3" key="1">
    <citation type="journal article" date="2019" name="G3 (Bethesda)">
        <title>Sequencing of a Wild Apple (Malus baccata) Genome Unravels the Differences Between Cultivated and Wild Apple Species Regarding Disease Resistance and Cold Tolerance.</title>
        <authorList>
            <person name="Chen X."/>
        </authorList>
    </citation>
    <scope>NUCLEOTIDE SEQUENCE [LARGE SCALE GENOMIC DNA]</scope>
    <source>
        <strain evidence="3">cv. Shandingzi</strain>
        <tissue evidence="2">Leaves</tissue>
    </source>
</reference>
<sequence>MVDRLPSSLSLSTGKGPGVLDGERTTARAERARRDSGFFEFQNKQTKSWRFWVLCNLKRTDKEVVILGSTRFETSGRRVGNSRSKQLTIQWMLEAFPNGSRACINNHIVMTHSAEIRHNCNNTHSPSSALPFPHRLMILPRSTTPESGASASTRTLTFLFQPLFFSALFVSVATSSPRTIFARENIAPSNEEIAETSKARKKRGWKWKRQNKS</sequence>
<evidence type="ECO:0000313" key="2">
    <source>
        <dbReference type="EMBL" id="TQD93573.1"/>
    </source>
</evidence>
<feature type="region of interest" description="Disordered" evidence="1">
    <location>
        <begin position="190"/>
        <end position="213"/>
    </location>
</feature>
<dbReference type="Proteomes" id="UP000315295">
    <property type="component" value="Unassembled WGS sequence"/>
</dbReference>
<feature type="compositionally biased region" description="Basic residues" evidence="1">
    <location>
        <begin position="199"/>
        <end position="213"/>
    </location>
</feature>
<evidence type="ECO:0000313" key="3">
    <source>
        <dbReference type="Proteomes" id="UP000315295"/>
    </source>
</evidence>